<evidence type="ECO:0000313" key="2">
    <source>
        <dbReference type="EMBL" id="SHF11998.1"/>
    </source>
</evidence>
<gene>
    <name evidence="2" type="ORF">SAMN02746091_01807</name>
</gene>
<proteinExistence type="predicted"/>
<dbReference type="RefSeq" id="WP_051350749.1">
    <property type="nucleotide sequence ID" value="NZ_FQVG01000036.1"/>
</dbReference>
<dbReference type="Pfam" id="PF09651">
    <property type="entry name" value="Cas_APE2256"/>
    <property type="match status" value="1"/>
</dbReference>
<organism evidence="2 3">
    <name type="scientific">Caloramator proteoclasticus DSM 10124</name>
    <dbReference type="NCBI Taxonomy" id="1121262"/>
    <lineage>
        <taxon>Bacteria</taxon>
        <taxon>Bacillati</taxon>
        <taxon>Bacillota</taxon>
        <taxon>Clostridia</taxon>
        <taxon>Eubacteriales</taxon>
        <taxon>Clostridiaceae</taxon>
        <taxon>Caloramator</taxon>
    </lineage>
</organism>
<evidence type="ECO:0000313" key="3">
    <source>
        <dbReference type="Proteomes" id="UP000184423"/>
    </source>
</evidence>
<dbReference type="AlphaFoldDB" id="A0A1M4Z217"/>
<dbReference type="Gene3D" id="3.40.50.10770">
    <property type="entry name" value="Hypothetical protein VC1899 like domain (Restriction endonuclease-like)"/>
    <property type="match status" value="1"/>
</dbReference>
<name>A0A1M4Z217_9CLOT</name>
<reference evidence="3" key="1">
    <citation type="submission" date="2016-11" db="EMBL/GenBank/DDBJ databases">
        <authorList>
            <person name="Varghese N."/>
            <person name="Submissions S."/>
        </authorList>
    </citation>
    <scope>NUCLEOTIDE SEQUENCE [LARGE SCALE GENOMIC DNA]</scope>
    <source>
        <strain evidence="3">DSM 10124</strain>
    </source>
</reference>
<protein>
    <submittedName>
        <fullName evidence="2">CRISPR-associated protein, APE2256 family</fullName>
    </submittedName>
</protein>
<feature type="domain" description="CRISPR system ring nuclease SSO1393-like" evidence="1">
    <location>
        <begin position="69"/>
        <end position="202"/>
    </location>
</feature>
<evidence type="ECO:0000259" key="1">
    <source>
        <dbReference type="Pfam" id="PF09651"/>
    </source>
</evidence>
<dbReference type="InterPro" id="IPR013442">
    <property type="entry name" value="SSO1393-like"/>
</dbReference>
<accession>A0A1M4Z217</accession>
<dbReference type="Proteomes" id="UP000184423">
    <property type="component" value="Unassembled WGS sequence"/>
</dbReference>
<sequence>MSQNENKAKFNKVIITGGTSVFGYNNYLKEMAVDIGELNILLKRGQVTLEDAIKKCKDRQFPVDEGYYKRISAEFSVINELKNAGHLSEQFDVTILHTDTKDGCLAAEINRKIIEQQFNTKVKLVKVENLDVSNSRKLRENLGDFMEKLSRELVQSYKEYTFFAPIGGYKLMTYLGYVVGSFYGYETGYLYEENQVLIKIPPMPIKIDIEWILKKRDLLIKLLKDEIVYFSDLEEKDKIFINENSFFFERVSDENDQLVSLNAYGEFILKDYLFTRKLVSRDLIYMFDDAKYRNHIQSNLLNLISKVKSFYRDGNKGKNIIGEIMHNKEWGFDKPYLYKGDSNGELVFRCLWDYDFNNDEIKIFEIWTNHADYERECAAISKKGYNKNQDMVEID</sequence>
<keyword evidence="3" id="KW-1185">Reference proteome</keyword>
<dbReference type="EMBL" id="FQVG01000036">
    <property type="protein sequence ID" value="SHF11998.1"/>
    <property type="molecule type" value="Genomic_DNA"/>
</dbReference>